<dbReference type="InterPro" id="IPR019430">
    <property type="entry name" value="7TM_GPCR_serpentine_rcpt_Srx"/>
</dbReference>
<gene>
    <name evidence="3" type="ORF">PMAYCL1PPCAC_05182</name>
</gene>
<name>A0AAN4Z5Q8_9BILA</name>
<dbReference type="AlphaFoldDB" id="A0AAN4Z5Q8"/>
<organism evidence="3 4">
    <name type="scientific">Pristionchus mayeri</name>
    <dbReference type="NCBI Taxonomy" id="1317129"/>
    <lineage>
        <taxon>Eukaryota</taxon>
        <taxon>Metazoa</taxon>
        <taxon>Ecdysozoa</taxon>
        <taxon>Nematoda</taxon>
        <taxon>Chromadorea</taxon>
        <taxon>Rhabditida</taxon>
        <taxon>Rhabditina</taxon>
        <taxon>Diplogasteromorpha</taxon>
        <taxon>Diplogasteroidea</taxon>
        <taxon>Neodiplogasteridae</taxon>
        <taxon>Pristionchus</taxon>
    </lineage>
</organism>
<feature type="non-terminal residue" evidence="3">
    <location>
        <position position="172"/>
    </location>
</feature>
<evidence type="ECO:0000259" key="2">
    <source>
        <dbReference type="Pfam" id="PF10328"/>
    </source>
</evidence>
<reference evidence="4" key="1">
    <citation type="submission" date="2022-10" db="EMBL/GenBank/DDBJ databases">
        <title>Genome assembly of Pristionchus species.</title>
        <authorList>
            <person name="Yoshida K."/>
            <person name="Sommer R.J."/>
        </authorList>
    </citation>
    <scope>NUCLEOTIDE SEQUENCE [LARGE SCALE GENOMIC DNA]</scope>
    <source>
        <strain evidence="4">RS5460</strain>
    </source>
</reference>
<proteinExistence type="predicted"/>
<keyword evidence="4" id="KW-1185">Reference proteome</keyword>
<feature type="transmembrane region" description="Helical" evidence="1">
    <location>
        <begin position="87"/>
        <end position="109"/>
    </location>
</feature>
<protein>
    <recommendedName>
        <fullName evidence="2">7TM GPCR serpentine receptor class x (Srx) domain-containing protein</fullName>
    </recommendedName>
</protein>
<sequence>EIVMVVTLPLHFRIVYVLTVKGRKLNLDPSFRSLMINSRTVNIMYFMIFILVQEPASAGVFFEFYKVCVFLFSLPFSLITVNSTLLILIGGLLHLFLGLTRLTAIALPLKHAKVWSGRRMLIIFVIFWIFLLLASIPLCIPGSTAITINPNVFGSIGIEFALLGNYFMLYSV</sequence>
<keyword evidence="1" id="KW-0812">Transmembrane</keyword>
<evidence type="ECO:0000313" key="3">
    <source>
        <dbReference type="EMBL" id="GMR34987.1"/>
    </source>
</evidence>
<dbReference type="Proteomes" id="UP001328107">
    <property type="component" value="Unassembled WGS sequence"/>
</dbReference>
<feature type="transmembrane region" description="Helical" evidence="1">
    <location>
        <begin position="152"/>
        <end position="170"/>
    </location>
</feature>
<feature type="non-terminal residue" evidence="3">
    <location>
        <position position="1"/>
    </location>
</feature>
<feature type="transmembrane region" description="Helical" evidence="1">
    <location>
        <begin position="34"/>
        <end position="52"/>
    </location>
</feature>
<evidence type="ECO:0000313" key="4">
    <source>
        <dbReference type="Proteomes" id="UP001328107"/>
    </source>
</evidence>
<feature type="domain" description="7TM GPCR serpentine receptor class x (Srx)" evidence="2">
    <location>
        <begin position="24"/>
        <end position="143"/>
    </location>
</feature>
<comment type="caution">
    <text evidence="3">The sequence shown here is derived from an EMBL/GenBank/DDBJ whole genome shotgun (WGS) entry which is preliminary data.</text>
</comment>
<dbReference type="EMBL" id="BTRK01000002">
    <property type="protein sequence ID" value="GMR34987.1"/>
    <property type="molecule type" value="Genomic_DNA"/>
</dbReference>
<accession>A0AAN4Z5Q8</accession>
<keyword evidence="1" id="KW-1133">Transmembrane helix</keyword>
<evidence type="ECO:0000256" key="1">
    <source>
        <dbReference type="SAM" id="Phobius"/>
    </source>
</evidence>
<feature type="transmembrane region" description="Helical" evidence="1">
    <location>
        <begin position="121"/>
        <end position="146"/>
    </location>
</feature>
<dbReference type="Pfam" id="PF10328">
    <property type="entry name" value="7TM_GPCR_Srx"/>
    <property type="match status" value="1"/>
</dbReference>
<keyword evidence="1" id="KW-0472">Membrane</keyword>